<name>A0A366H166_9BACT</name>
<dbReference type="InterPro" id="IPR025979">
    <property type="entry name" value="ChrR-like_cupin_dom"/>
</dbReference>
<dbReference type="EMBL" id="QNRR01000021">
    <property type="protein sequence ID" value="RBP35491.1"/>
    <property type="molecule type" value="Genomic_DNA"/>
</dbReference>
<dbReference type="AlphaFoldDB" id="A0A366H166"/>
<dbReference type="Gene3D" id="2.60.120.10">
    <property type="entry name" value="Jelly Rolls"/>
    <property type="match status" value="1"/>
</dbReference>
<comment type="caution">
    <text evidence="2">The sequence shown here is derived from an EMBL/GenBank/DDBJ whole genome shotgun (WGS) entry which is preliminary data.</text>
</comment>
<accession>A0A366H166</accession>
<protein>
    <submittedName>
        <fullName evidence="2">ChrR-like protein with cupin domain</fullName>
    </submittedName>
</protein>
<dbReference type="RefSeq" id="WP_113962277.1">
    <property type="nucleotide sequence ID" value="NZ_QNRR01000021.1"/>
</dbReference>
<proteinExistence type="predicted"/>
<dbReference type="InterPro" id="IPR011051">
    <property type="entry name" value="RmlC_Cupin_sf"/>
</dbReference>
<sequence length="109" mass="11862">MFPYIALADEKPWQPGPYEGVELKILHKDEATGGVVVLRKFAAGRIIPAHTHPLANEWAWVLSGEWEEEGVVYAPGTLFHAPKGVKHGPHVAKSEVVSLTVFDGPLTVA</sequence>
<dbReference type="Pfam" id="PF12973">
    <property type="entry name" value="Cupin_7"/>
    <property type="match status" value="1"/>
</dbReference>
<keyword evidence="3" id="KW-1185">Reference proteome</keyword>
<organism evidence="2 3">
    <name type="scientific">Roseimicrobium gellanilyticum</name>
    <dbReference type="NCBI Taxonomy" id="748857"/>
    <lineage>
        <taxon>Bacteria</taxon>
        <taxon>Pseudomonadati</taxon>
        <taxon>Verrucomicrobiota</taxon>
        <taxon>Verrucomicrobiia</taxon>
        <taxon>Verrucomicrobiales</taxon>
        <taxon>Verrucomicrobiaceae</taxon>
        <taxon>Roseimicrobium</taxon>
    </lineage>
</organism>
<evidence type="ECO:0000313" key="2">
    <source>
        <dbReference type="EMBL" id="RBP35491.1"/>
    </source>
</evidence>
<evidence type="ECO:0000313" key="3">
    <source>
        <dbReference type="Proteomes" id="UP000253426"/>
    </source>
</evidence>
<gene>
    <name evidence="2" type="ORF">DES53_12111</name>
</gene>
<feature type="domain" description="ChrR-like cupin" evidence="1">
    <location>
        <begin position="9"/>
        <end position="106"/>
    </location>
</feature>
<dbReference type="InterPro" id="IPR014710">
    <property type="entry name" value="RmlC-like_jellyroll"/>
</dbReference>
<reference evidence="2 3" key="1">
    <citation type="submission" date="2018-06" db="EMBL/GenBank/DDBJ databases">
        <title>Genomic Encyclopedia of Type Strains, Phase IV (KMG-IV): sequencing the most valuable type-strain genomes for metagenomic binning, comparative biology and taxonomic classification.</title>
        <authorList>
            <person name="Goeker M."/>
        </authorList>
    </citation>
    <scope>NUCLEOTIDE SEQUENCE [LARGE SCALE GENOMIC DNA]</scope>
    <source>
        <strain evidence="2 3">DSM 25532</strain>
    </source>
</reference>
<evidence type="ECO:0000259" key="1">
    <source>
        <dbReference type="Pfam" id="PF12973"/>
    </source>
</evidence>
<dbReference type="SUPFAM" id="SSF51182">
    <property type="entry name" value="RmlC-like cupins"/>
    <property type="match status" value="1"/>
</dbReference>
<dbReference type="OrthoDB" id="2596317at2"/>
<dbReference type="Proteomes" id="UP000253426">
    <property type="component" value="Unassembled WGS sequence"/>
</dbReference>